<evidence type="ECO:0000256" key="1">
    <source>
        <dbReference type="ARBA" id="ARBA00006479"/>
    </source>
</evidence>
<reference evidence="2" key="1">
    <citation type="journal article" date="2021" name="PeerJ">
        <title>Extensive microbial diversity within the chicken gut microbiome revealed by metagenomics and culture.</title>
        <authorList>
            <person name="Gilroy R."/>
            <person name="Ravi A."/>
            <person name="Getino M."/>
            <person name="Pursley I."/>
            <person name="Horton D.L."/>
            <person name="Alikhan N.F."/>
            <person name="Baker D."/>
            <person name="Gharbi K."/>
            <person name="Hall N."/>
            <person name="Watson M."/>
            <person name="Adriaenssens E.M."/>
            <person name="Foster-Nyarko E."/>
            <person name="Jarju S."/>
            <person name="Secka A."/>
            <person name="Antonio M."/>
            <person name="Oren A."/>
            <person name="Chaudhuri R.R."/>
            <person name="La Ragione R."/>
            <person name="Hildebrand F."/>
            <person name="Pallen M.J."/>
        </authorList>
    </citation>
    <scope>NUCLEOTIDE SEQUENCE</scope>
    <source>
        <strain evidence="2">USAMLcec3-2134</strain>
    </source>
</reference>
<dbReference type="AlphaFoldDB" id="A0A9D2MTG8"/>
<sequence>MNKLTGAVDIGGTKIQVGIVDRAGNVLADGCFPTASGQQSADCAVEKIAKLLEEQCRSLGIDPKSLRGIGISCTGPVDCRKGTIENPYTLSGWLGYPVVEKLSERTGLCVRMENDANGALLGEIQRRGLTGQKVLMVTLGTGIGAAFWNAGSLHRSGKYHPEMGHVIVASDGDLCYCGHRGCFESRCSGKAVNRRAEREGYRDFDELYAKAASDERALRLLDEIRRDLKNGIWTLNLIFKPDTIILAGGFSRRYFSFVKEAVEEDSAGKEDFLSDFEILPAFENKNSALAGANMLFDQEE</sequence>
<comment type="caution">
    <text evidence="2">The sequence shown here is derived from an EMBL/GenBank/DDBJ whole genome shotgun (WGS) entry which is preliminary data.</text>
</comment>
<dbReference type="Pfam" id="PF00480">
    <property type="entry name" value="ROK"/>
    <property type="match status" value="1"/>
</dbReference>
<dbReference type="SUPFAM" id="SSF53067">
    <property type="entry name" value="Actin-like ATPase domain"/>
    <property type="match status" value="1"/>
</dbReference>
<dbReference type="InterPro" id="IPR043129">
    <property type="entry name" value="ATPase_NBD"/>
</dbReference>
<dbReference type="Proteomes" id="UP000886883">
    <property type="component" value="Unassembled WGS sequence"/>
</dbReference>
<name>A0A9D2MTG8_9FIRM</name>
<organism evidence="2 3">
    <name type="scientific">Candidatus Eisenbergiella merdigallinarum</name>
    <dbReference type="NCBI Taxonomy" id="2838552"/>
    <lineage>
        <taxon>Bacteria</taxon>
        <taxon>Bacillati</taxon>
        <taxon>Bacillota</taxon>
        <taxon>Clostridia</taxon>
        <taxon>Lachnospirales</taxon>
        <taxon>Lachnospiraceae</taxon>
        <taxon>Eisenbergiella</taxon>
    </lineage>
</organism>
<reference evidence="2" key="2">
    <citation type="submission" date="2021-04" db="EMBL/GenBank/DDBJ databases">
        <authorList>
            <person name="Gilroy R."/>
        </authorList>
    </citation>
    <scope>NUCLEOTIDE SEQUENCE</scope>
    <source>
        <strain evidence="2">USAMLcec3-2134</strain>
    </source>
</reference>
<proteinExistence type="inferred from homology"/>
<evidence type="ECO:0000313" key="3">
    <source>
        <dbReference type="Proteomes" id="UP000886883"/>
    </source>
</evidence>
<dbReference type="Gene3D" id="3.30.420.40">
    <property type="match status" value="2"/>
</dbReference>
<dbReference type="PANTHER" id="PTHR18964">
    <property type="entry name" value="ROK (REPRESSOR, ORF, KINASE) FAMILY"/>
    <property type="match status" value="1"/>
</dbReference>
<dbReference type="InterPro" id="IPR000600">
    <property type="entry name" value="ROK"/>
</dbReference>
<gene>
    <name evidence="2" type="ORF">H9763_12635</name>
</gene>
<accession>A0A9D2MTG8</accession>
<protein>
    <submittedName>
        <fullName evidence="2">ROK family protein</fullName>
    </submittedName>
</protein>
<evidence type="ECO:0000313" key="2">
    <source>
        <dbReference type="EMBL" id="HJB92294.1"/>
    </source>
</evidence>
<dbReference type="EMBL" id="DWXE01000046">
    <property type="protein sequence ID" value="HJB92294.1"/>
    <property type="molecule type" value="Genomic_DNA"/>
</dbReference>
<comment type="similarity">
    <text evidence="1">Belongs to the ROK (NagC/XylR) family.</text>
</comment>
<dbReference type="PANTHER" id="PTHR18964:SF169">
    <property type="entry name" value="N-ACETYLMANNOSAMINE KINASE"/>
    <property type="match status" value="1"/>
</dbReference>